<evidence type="ECO:0000313" key="2">
    <source>
        <dbReference type="Proteomes" id="UP000235611"/>
    </source>
</evidence>
<keyword evidence="1" id="KW-0378">Hydrolase</keyword>
<evidence type="ECO:0000313" key="1">
    <source>
        <dbReference type="EMBL" id="PMP10039.1"/>
    </source>
</evidence>
<dbReference type="AlphaFoldDB" id="A0AAP8MVN7"/>
<name>A0AAP8MVN7_9VIBR</name>
<accession>A0AAP8MVN7</accession>
<keyword evidence="1" id="KW-0540">Nuclease</keyword>
<dbReference type="EMBL" id="MDBO01000076">
    <property type="protein sequence ID" value="PMP10039.1"/>
    <property type="molecule type" value="Genomic_DNA"/>
</dbReference>
<proteinExistence type="predicted"/>
<protein>
    <submittedName>
        <fullName evidence="1">Restriction endonuclease</fullName>
    </submittedName>
</protein>
<comment type="caution">
    <text evidence="1">The sequence shown here is derived from an EMBL/GenBank/DDBJ whole genome shotgun (WGS) entry which is preliminary data.</text>
</comment>
<reference evidence="2" key="1">
    <citation type="submission" date="2016-07" db="EMBL/GenBank/DDBJ databases">
        <title>Nontailed viruses are major unrecognized killers of bacteria in the ocean.</title>
        <authorList>
            <person name="Kauffman K."/>
            <person name="Hussain F."/>
            <person name="Yang J."/>
            <person name="Arevalo P."/>
            <person name="Brown J."/>
            <person name="Cutler M."/>
            <person name="Kelly L."/>
            <person name="Polz M.F."/>
        </authorList>
    </citation>
    <scope>NUCLEOTIDE SEQUENCE [LARGE SCALE GENOMIC DNA]</scope>
    <source>
        <strain evidence="2">10N.222.49.A5</strain>
    </source>
</reference>
<dbReference type="RefSeq" id="WP_102477816.1">
    <property type="nucleotide sequence ID" value="NZ_MDBO01000076.1"/>
</dbReference>
<dbReference type="InterPro" id="IPR011335">
    <property type="entry name" value="Restrct_endonuc-II-like"/>
</dbReference>
<sequence>MSTGKDYEIFVQNLQQALINSEELMSQKNVEIERNKKIKDNYGIVREFDLYWEYELAGVTYKTIIECKDYASRVSIDRIDGLIGKIRDIPDLKPVFATKTGYQSGAELKAKNNKVDLLIVREQRDDDWKDKEGNPLIREVNINMQIMSSARITNFKPFIDGDWLKENSDINLDSQLVSSGLNNEIFIEDIERGETYSLLELASKLEKISSAVGENKHSEVFKDAFLINNGLKLKLCKYEVDYSISEPINQPIKMDFSKELVGVIEYLHKDSTTAVFKDKIVKDWK</sequence>
<dbReference type="Proteomes" id="UP000235611">
    <property type="component" value="Unassembled WGS sequence"/>
</dbReference>
<organism evidence="1 2">
    <name type="scientific">Vibrio breoganii</name>
    <dbReference type="NCBI Taxonomy" id="553239"/>
    <lineage>
        <taxon>Bacteria</taxon>
        <taxon>Pseudomonadati</taxon>
        <taxon>Pseudomonadota</taxon>
        <taxon>Gammaproteobacteria</taxon>
        <taxon>Vibrionales</taxon>
        <taxon>Vibrionaceae</taxon>
        <taxon>Vibrio</taxon>
    </lineage>
</organism>
<gene>
    <name evidence="1" type="ORF">BCS93_02625</name>
</gene>
<keyword evidence="1" id="KW-0255">Endonuclease</keyword>
<dbReference type="GO" id="GO:0004519">
    <property type="term" value="F:endonuclease activity"/>
    <property type="evidence" value="ECO:0007669"/>
    <property type="project" value="UniProtKB-KW"/>
</dbReference>
<dbReference type="SUPFAM" id="SSF52980">
    <property type="entry name" value="Restriction endonuclease-like"/>
    <property type="match status" value="1"/>
</dbReference>